<dbReference type="InterPro" id="IPR012902">
    <property type="entry name" value="N_methyl_site"/>
</dbReference>
<dbReference type="PANTHER" id="PTHR30093">
    <property type="entry name" value="GENERAL SECRETION PATHWAY PROTEIN G"/>
    <property type="match status" value="1"/>
</dbReference>
<gene>
    <name evidence="2" type="ORF">HNP55_003617</name>
</gene>
<dbReference type="InterPro" id="IPR045584">
    <property type="entry name" value="Pilin-like"/>
</dbReference>
<evidence type="ECO:0000313" key="2">
    <source>
        <dbReference type="EMBL" id="MBB4845071.1"/>
    </source>
</evidence>
<dbReference type="Gene3D" id="3.30.700.10">
    <property type="entry name" value="Glycoprotein, Type 4 Pilin"/>
    <property type="match status" value="1"/>
</dbReference>
<dbReference type="PROSITE" id="PS00409">
    <property type="entry name" value="PROKAR_NTER_METHYL"/>
    <property type="match status" value="1"/>
</dbReference>
<dbReference type="Proteomes" id="UP000562027">
    <property type="component" value="Unassembled WGS sequence"/>
</dbReference>
<evidence type="ECO:0000313" key="3">
    <source>
        <dbReference type="Proteomes" id="UP000562027"/>
    </source>
</evidence>
<reference evidence="2 3" key="1">
    <citation type="submission" date="2020-08" db="EMBL/GenBank/DDBJ databases">
        <title>Functional genomics of gut bacteria from endangered species of beetles.</title>
        <authorList>
            <person name="Carlos-Shanley C."/>
        </authorList>
    </citation>
    <scope>NUCLEOTIDE SEQUENCE [LARGE SCALE GENOMIC DNA]</scope>
    <source>
        <strain evidence="2 3">S00239</strain>
    </source>
</reference>
<keyword evidence="1" id="KW-1133">Transmembrane helix</keyword>
<dbReference type="Pfam" id="PF07963">
    <property type="entry name" value="N_methyl"/>
    <property type="match status" value="1"/>
</dbReference>
<dbReference type="NCBIfam" id="TIGR02532">
    <property type="entry name" value="IV_pilin_GFxxxE"/>
    <property type="match status" value="1"/>
</dbReference>
<sequence>MLNKKSRLKPPCPPNAAGFTLVELMIAVVVAGILAALALPAYTQYISKSRAKGASADLAALALNLENKYQLQLSYPVIEEGAANSTRQFSAWAPTQADYFSYAVRSDANSYTLSARGKGSMADCRLSINQANTRTATPACGFSTW</sequence>
<feature type="transmembrane region" description="Helical" evidence="1">
    <location>
        <begin position="20"/>
        <end position="42"/>
    </location>
</feature>
<proteinExistence type="predicted"/>
<evidence type="ECO:0000256" key="1">
    <source>
        <dbReference type="SAM" id="Phobius"/>
    </source>
</evidence>
<keyword evidence="1" id="KW-0472">Membrane</keyword>
<dbReference type="Pfam" id="PF16732">
    <property type="entry name" value="ComP_DUS"/>
    <property type="match status" value="1"/>
</dbReference>
<dbReference type="InterPro" id="IPR031982">
    <property type="entry name" value="PilE-like"/>
</dbReference>
<dbReference type="EMBL" id="JACHLP010000007">
    <property type="protein sequence ID" value="MBB4845071.1"/>
    <property type="molecule type" value="Genomic_DNA"/>
</dbReference>
<dbReference type="GO" id="GO:0043683">
    <property type="term" value="P:type IV pilus assembly"/>
    <property type="evidence" value="ECO:0007669"/>
    <property type="project" value="InterPro"/>
</dbReference>
<dbReference type="SUPFAM" id="SSF54523">
    <property type="entry name" value="Pili subunits"/>
    <property type="match status" value="1"/>
</dbReference>
<organism evidence="2 3">
    <name type="scientific">Roseateles oligotrophus</name>
    <dbReference type="NCBI Taxonomy" id="1769250"/>
    <lineage>
        <taxon>Bacteria</taxon>
        <taxon>Pseudomonadati</taxon>
        <taxon>Pseudomonadota</taxon>
        <taxon>Betaproteobacteria</taxon>
        <taxon>Burkholderiales</taxon>
        <taxon>Sphaerotilaceae</taxon>
        <taxon>Roseateles</taxon>
    </lineage>
</organism>
<comment type="caution">
    <text evidence="2">The sequence shown here is derived from an EMBL/GenBank/DDBJ whole genome shotgun (WGS) entry which is preliminary data.</text>
</comment>
<dbReference type="PANTHER" id="PTHR30093:SF47">
    <property type="entry name" value="TYPE IV PILUS NON-CORE MINOR PILIN PILE"/>
    <property type="match status" value="1"/>
</dbReference>
<name>A0A840LBG7_9BURK</name>
<keyword evidence="1" id="KW-0812">Transmembrane</keyword>
<keyword evidence="3" id="KW-1185">Reference proteome</keyword>
<protein>
    <submittedName>
        <fullName evidence="2">Type IV pilus assembly protein PilE</fullName>
    </submittedName>
</protein>
<dbReference type="AlphaFoldDB" id="A0A840LBG7"/>
<dbReference type="RefSeq" id="WP_348648728.1">
    <property type="nucleotide sequence ID" value="NZ_JACHLP010000007.1"/>
</dbReference>
<accession>A0A840LBG7</accession>